<organism evidence="2 3">
    <name type="scientific">Mycobacteroides abscessus</name>
    <dbReference type="NCBI Taxonomy" id="36809"/>
    <lineage>
        <taxon>Bacteria</taxon>
        <taxon>Bacillati</taxon>
        <taxon>Actinomycetota</taxon>
        <taxon>Actinomycetes</taxon>
        <taxon>Mycobacteriales</taxon>
        <taxon>Mycobacteriaceae</taxon>
        <taxon>Mycobacteroides</taxon>
    </lineage>
</organism>
<evidence type="ECO:0000256" key="1">
    <source>
        <dbReference type="SAM" id="Phobius"/>
    </source>
</evidence>
<name>A0A0U0ZM34_9MYCO</name>
<evidence type="ECO:0000313" key="2">
    <source>
        <dbReference type="EMBL" id="CPV53196.1"/>
    </source>
</evidence>
<dbReference type="Pfam" id="PF12079">
    <property type="entry name" value="DUF3558"/>
    <property type="match status" value="1"/>
</dbReference>
<keyword evidence="1" id="KW-1133">Transmembrane helix</keyword>
<accession>A0A0U0ZM34</accession>
<evidence type="ECO:0008006" key="4">
    <source>
        <dbReference type="Google" id="ProtNLM"/>
    </source>
</evidence>
<protein>
    <recommendedName>
        <fullName evidence="4">DUF3558 domain-containing protein</fullName>
    </recommendedName>
</protein>
<feature type="transmembrane region" description="Helical" evidence="1">
    <location>
        <begin position="26"/>
        <end position="44"/>
    </location>
</feature>
<reference evidence="2 3" key="1">
    <citation type="submission" date="2015-03" db="EMBL/GenBank/DDBJ databases">
        <authorList>
            <person name="Murphy D."/>
        </authorList>
    </citation>
    <scope>NUCLEOTIDE SEQUENCE [LARGE SCALE GENOMIC DNA]</scope>
    <source>
        <strain evidence="2 3">PAP088</strain>
    </source>
</reference>
<proteinExistence type="predicted"/>
<keyword evidence="1" id="KW-0472">Membrane</keyword>
<dbReference type="InterPro" id="IPR024520">
    <property type="entry name" value="DUF3558"/>
</dbReference>
<dbReference type="EMBL" id="CSWP01000004">
    <property type="protein sequence ID" value="CPV53196.1"/>
    <property type="molecule type" value="Genomic_DNA"/>
</dbReference>
<sequence>MHAGNQIDGNDAVSQHLTRRVRSSRLTGMFLCTVLALGVLLSGGCSSRHGEHEGHEASTLHDVRVGPAYSECGSLTTPDVAAVLHRADLKLVAKTPAGCTWTPNGYWSVLPNVTLSWYRGSPIGREREGEERTREEVRDFSAAGKNGFISSTYGMCVTALEYGDDQFFELAVTLLGAGHGTSSAACHCAMKLSSQVAEKV</sequence>
<keyword evidence="1" id="KW-0812">Transmembrane</keyword>
<evidence type="ECO:0000313" key="3">
    <source>
        <dbReference type="Proteomes" id="UP000045782"/>
    </source>
</evidence>
<dbReference type="AlphaFoldDB" id="A0A0U0ZM34"/>
<gene>
    <name evidence="2" type="ORF">ERS075579_02476</name>
</gene>
<dbReference type="Proteomes" id="UP000045782">
    <property type="component" value="Unassembled WGS sequence"/>
</dbReference>